<dbReference type="SUPFAM" id="SSF48371">
    <property type="entry name" value="ARM repeat"/>
    <property type="match status" value="1"/>
</dbReference>
<comment type="caution">
    <text evidence="1">The sequence shown here is derived from an EMBL/GenBank/DDBJ whole genome shotgun (WGS) entry which is preliminary data.</text>
</comment>
<protein>
    <recommendedName>
        <fullName evidence="2">HEAT repeat domain-containing protein</fullName>
    </recommendedName>
</protein>
<dbReference type="InterPro" id="IPR014825">
    <property type="entry name" value="DNA_alkylation"/>
</dbReference>
<evidence type="ECO:0000313" key="1">
    <source>
        <dbReference type="EMBL" id="HGS86845.1"/>
    </source>
</evidence>
<dbReference type="InterPro" id="IPR016024">
    <property type="entry name" value="ARM-type_fold"/>
</dbReference>
<organism evidence="1">
    <name type="scientific">Bellilinea caldifistulae</name>
    <dbReference type="NCBI Taxonomy" id="360411"/>
    <lineage>
        <taxon>Bacteria</taxon>
        <taxon>Bacillati</taxon>
        <taxon>Chloroflexota</taxon>
        <taxon>Anaerolineae</taxon>
        <taxon>Anaerolineales</taxon>
        <taxon>Anaerolineaceae</taxon>
        <taxon>Bellilinea</taxon>
    </lineage>
</organism>
<proteinExistence type="predicted"/>
<dbReference type="EMBL" id="DSXR01000051">
    <property type="protein sequence ID" value="HGS86845.1"/>
    <property type="molecule type" value="Genomic_DNA"/>
</dbReference>
<evidence type="ECO:0008006" key="2">
    <source>
        <dbReference type="Google" id="ProtNLM"/>
    </source>
</evidence>
<accession>A0A7C4PWU4</accession>
<gene>
    <name evidence="1" type="ORF">ENT17_04430</name>
</gene>
<dbReference type="AlphaFoldDB" id="A0A7C4PWU4"/>
<name>A0A7C4PWU4_9CHLR</name>
<dbReference type="Gene3D" id="1.25.10.90">
    <property type="match status" value="1"/>
</dbReference>
<sequence length="270" mass="30952">MPAVSLAHLQKQIELLRWKYTQPEEFVAGLRNLLEKYSDYTYRAAASAPEASRPIDAYHVPPVVTRKIELTLYGLVNENSSPALNLANLLRQEEKEEPRLLAIYLLGILPPSQFEQVIQTIETWASSENDPASLEALFEQGSSNLRRYSIQHWLSKIQEWASQNSTKFQKLALLALLPLLKDRQFEDLPQVFNLCTPLFQGEIRGLSYELSRVLVALSQRSPAELAYYIRQLIGSAASDDLRRLIRRCLPAFPDEVQERIRPILHRTRSP</sequence>
<reference evidence="1" key="1">
    <citation type="journal article" date="2020" name="mSystems">
        <title>Genome- and Community-Level Interaction Insights into Carbon Utilization and Element Cycling Functions of Hydrothermarchaeota in Hydrothermal Sediment.</title>
        <authorList>
            <person name="Zhou Z."/>
            <person name="Liu Y."/>
            <person name="Xu W."/>
            <person name="Pan J."/>
            <person name="Luo Z.H."/>
            <person name="Li M."/>
        </authorList>
    </citation>
    <scope>NUCLEOTIDE SEQUENCE [LARGE SCALE GENOMIC DNA]</scope>
    <source>
        <strain evidence="1">SpSt-556</strain>
    </source>
</reference>
<dbReference type="Pfam" id="PF08713">
    <property type="entry name" value="DNA_alkylation"/>
    <property type="match status" value="1"/>
</dbReference>